<dbReference type="OrthoDB" id="7285055at2"/>
<dbReference type="Pfam" id="PF09923">
    <property type="entry name" value="DUF2155"/>
    <property type="match status" value="1"/>
</dbReference>
<evidence type="ECO:0000256" key="1">
    <source>
        <dbReference type="SAM" id="MobiDB-lite"/>
    </source>
</evidence>
<gene>
    <name evidence="2" type="ORF">SAMN05421828_104163</name>
</gene>
<feature type="compositionally biased region" description="Pro residues" evidence="1">
    <location>
        <begin position="37"/>
        <end position="48"/>
    </location>
</feature>
<evidence type="ECO:0000313" key="2">
    <source>
        <dbReference type="EMBL" id="SIQ41524.1"/>
    </source>
</evidence>
<evidence type="ECO:0000313" key="3">
    <source>
        <dbReference type="Proteomes" id="UP000186308"/>
    </source>
</evidence>
<keyword evidence="3" id="KW-1185">Reference proteome</keyword>
<proteinExistence type="predicted"/>
<comment type="caution">
    <text evidence="2">The sequence shown here is derived from an EMBL/GenBank/DDBJ whole genome shotgun (WGS) entry which is preliminary data.</text>
</comment>
<accession>A0A8G2CK97</accession>
<feature type="region of interest" description="Disordered" evidence="1">
    <location>
        <begin position="36"/>
        <end position="98"/>
    </location>
</feature>
<sequence>MGAVLLAAMPWAGAQNNQPASLAPVPLSPSIIATPNAPLPAPVPPSPAPSQAQSLPAPDLPAPNLPVGTLTAPPPDAAVPGQLPVTAGGSPNGSGGAPAQIKPIWDQRAAALLDVLDKEDGAVHRINVPVGSSTSEGRLSIEVGACVVRPKDMTSDAATFLTVTSKPVDGNASSTGDTPLFRGWLIRSEPGATVVGDAAVTFRLIGCGGG</sequence>
<dbReference type="InterPro" id="IPR019225">
    <property type="entry name" value="DUF2155"/>
</dbReference>
<dbReference type="AlphaFoldDB" id="A0A8G2CK97"/>
<dbReference type="EMBL" id="FTNE01000004">
    <property type="protein sequence ID" value="SIQ41524.1"/>
    <property type="molecule type" value="Genomic_DNA"/>
</dbReference>
<organism evidence="2 3">
    <name type="scientific">Acidiphilium rubrum</name>
    <dbReference type="NCBI Taxonomy" id="526"/>
    <lineage>
        <taxon>Bacteria</taxon>
        <taxon>Pseudomonadati</taxon>
        <taxon>Pseudomonadota</taxon>
        <taxon>Alphaproteobacteria</taxon>
        <taxon>Acetobacterales</taxon>
        <taxon>Acidocellaceae</taxon>
        <taxon>Acidiphilium</taxon>
    </lineage>
</organism>
<reference evidence="2 3" key="1">
    <citation type="submission" date="2017-01" db="EMBL/GenBank/DDBJ databases">
        <authorList>
            <person name="Varghese N."/>
            <person name="Submissions S."/>
        </authorList>
    </citation>
    <scope>NUCLEOTIDE SEQUENCE [LARGE SCALE GENOMIC DNA]</scope>
    <source>
        <strain evidence="2 3">ATCC 35905</strain>
    </source>
</reference>
<name>A0A8G2CK97_ACIRU</name>
<protein>
    <submittedName>
        <fullName evidence="2">Uncharacterized protein</fullName>
    </submittedName>
</protein>
<dbReference type="Proteomes" id="UP000186308">
    <property type="component" value="Unassembled WGS sequence"/>
</dbReference>